<dbReference type="Pfam" id="PF00379">
    <property type="entry name" value="Chitin_bind_4"/>
    <property type="match status" value="1"/>
</dbReference>
<dbReference type="Proteomes" id="UP000807504">
    <property type="component" value="Unassembled WGS sequence"/>
</dbReference>
<dbReference type="InterPro" id="IPR000618">
    <property type="entry name" value="Insect_cuticle"/>
</dbReference>
<accession>A0A8T0EKU1</accession>
<sequence length="171" mass="18475">MFAFVILACIVLAQGDIYRHPYPYDFGYSVKDHTSDQYRQEKGNGLGAVVGSYGFKDARGIFRNVNYVADHAGFRAVVNGNEPGTANQNPASVIVNPHQPVVVKAVKPILAYPVGVVAVPAVHRLENKVKYDGVLRYTGLLGGHNKAVSFTIPLAGGAVRGYDSRFTNVVL</sequence>
<keyword evidence="4" id="KW-1185">Reference proteome</keyword>
<reference evidence="3" key="2">
    <citation type="submission" date="2020-06" db="EMBL/GenBank/DDBJ databases">
        <authorList>
            <person name="Sheffer M."/>
        </authorList>
    </citation>
    <scope>NUCLEOTIDE SEQUENCE</scope>
</reference>
<dbReference type="EMBL" id="JABXBU010002227">
    <property type="protein sequence ID" value="KAF8773326.1"/>
    <property type="molecule type" value="Genomic_DNA"/>
</dbReference>
<comment type="caution">
    <text evidence="3">The sequence shown here is derived from an EMBL/GenBank/DDBJ whole genome shotgun (WGS) entry which is preliminary data.</text>
</comment>
<dbReference type="PANTHER" id="PTHR10380">
    <property type="entry name" value="CUTICLE PROTEIN"/>
    <property type="match status" value="1"/>
</dbReference>
<dbReference type="PROSITE" id="PS51155">
    <property type="entry name" value="CHIT_BIND_RR_2"/>
    <property type="match status" value="1"/>
</dbReference>
<keyword evidence="1" id="KW-0193">Cuticle</keyword>
<dbReference type="GO" id="GO:0008010">
    <property type="term" value="F:structural constituent of chitin-based larval cuticle"/>
    <property type="evidence" value="ECO:0007669"/>
    <property type="project" value="TreeGrafter"/>
</dbReference>
<dbReference type="InterPro" id="IPR050468">
    <property type="entry name" value="Cuticle_Struct_Prot"/>
</dbReference>
<name>A0A8T0EKU1_ARGBR</name>
<feature type="chain" id="PRO_5035902933" evidence="2">
    <location>
        <begin position="16"/>
        <end position="171"/>
    </location>
</feature>
<dbReference type="GO" id="GO:0062129">
    <property type="term" value="C:chitin-based extracellular matrix"/>
    <property type="evidence" value="ECO:0007669"/>
    <property type="project" value="TreeGrafter"/>
</dbReference>
<evidence type="ECO:0000313" key="4">
    <source>
        <dbReference type="Proteomes" id="UP000807504"/>
    </source>
</evidence>
<protein>
    <submittedName>
        <fullName evidence="3">Cuticle protein 10.9 like protein</fullName>
    </submittedName>
</protein>
<reference evidence="3" key="1">
    <citation type="journal article" date="2020" name="bioRxiv">
        <title>Chromosome-level reference genome of the European wasp spider Argiope bruennichi: a resource for studies on range expansion and evolutionary adaptation.</title>
        <authorList>
            <person name="Sheffer M.M."/>
            <person name="Hoppe A."/>
            <person name="Krehenwinkel H."/>
            <person name="Uhl G."/>
            <person name="Kuss A.W."/>
            <person name="Jensen L."/>
            <person name="Jensen C."/>
            <person name="Gillespie R.G."/>
            <person name="Hoff K.J."/>
            <person name="Prost S."/>
        </authorList>
    </citation>
    <scope>NUCLEOTIDE SEQUENCE</scope>
</reference>
<proteinExistence type="predicted"/>
<gene>
    <name evidence="3" type="ORF">HNY73_015997</name>
</gene>
<evidence type="ECO:0000313" key="3">
    <source>
        <dbReference type="EMBL" id="KAF8773326.1"/>
    </source>
</evidence>
<evidence type="ECO:0000256" key="2">
    <source>
        <dbReference type="SAM" id="SignalP"/>
    </source>
</evidence>
<evidence type="ECO:0000256" key="1">
    <source>
        <dbReference type="PROSITE-ProRule" id="PRU00497"/>
    </source>
</evidence>
<dbReference type="AlphaFoldDB" id="A0A8T0EKU1"/>
<feature type="signal peptide" evidence="2">
    <location>
        <begin position="1"/>
        <end position="15"/>
    </location>
</feature>
<keyword evidence="2" id="KW-0732">Signal</keyword>
<organism evidence="3 4">
    <name type="scientific">Argiope bruennichi</name>
    <name type="common">Wasp spider</name>
    <name type="synonym">Aranea bruennichi</name>
    <dbReference type="NCBI Taxonomy" id="94029"/>
    <lineage>
        <taxon>Eukaryota</taxon>
        <taxon>Metazoa</taxon>
        <taxon>Ecdysozoa</taxon>
        <taxon>Arthropoda</taxon>
        <taxon>Chelicerata</taxon>
        <taxon>Arachnida</taxon>
        <taxon>Araneae</taxon>
        <taxon>Araneomorphae</taxon>
        <taxon>Entelegynae</taxon>
        <taxon>Araneoidea</taxon>
        <taxon>Araneidae</taxon>
        <taxon>Argiope</taxon>
    </lineage>
</organism>